<organism evidence="1 2">
    <name type="scientific">Saccharophagus degradans</name>
    <dbReference type="NCBI Taxonomy" id="86304"/>
    <lineage>
        <taxon>Bacteria</taxon>
        <taxon>Pseudomonadati</taxon>
        <taxon>Pseudomonadota</taxon>
        <taxon>Gammaproteobacteria</taxon>
        <taxon>Cellvibrionales</taxon>
        <taxon>Cellvibrionaceae</taxon>
        <taxon>Saccharophagus</taxon>
    </lineage>
</organism>
<evidence type="ECO:0000313" key="1">
    <source>
        <dbReference type="EMBL" id="MDO6423769.1"/>
    </source>
</evidence>
<dbReference type="EMBL" id="JAUOPB010000011">
    <property type="protein sequence ID" value="MDO6423769.1"/>
    <property type="molecule type" value="Genomic_DNA"/>
</dbReference>
<dbReference type="Proteomes" id="UP001169760">
    <property type="component" value="Unassembled WGS sequence"/>
</dbReference>
<accession>A0AAW7XBM8</accession>
<protein>
    <submittedName>
        <fullName evidence="1">Uncharacterized protein</fullName>
    </submittedName>
</protein>
<evidence type="ECO:0000313" key="2">
    <source>
        <dbReference type="Proteomes" id="UP001169760"/>
    </source>
</evidence>
<dbReference type="AlphaFoldDB" id="A0AAW7XBM8"/>
<dbReference type="RefSeq" id="WP_303493334.1">
    <property type="nucleotide sequence ID" value="NZ_JAUOPB010000011.1"/>
</dbReference>
<proteinExistence type="predicted"/>
<reference evidence="1" key="1">
    <citation type="submission" date="2023-07" db="EMBL/GenBank/DDBJ databases">
        <title>Genome content predicts the carbon catabolic preferences of heterotrophic bacteria.</title>
        <authorList>
            <person name="Gralka M."/>
        </authorList>
    </citation>
    <scope>NUCLEOTIDE SEQUENCE</scope>
    <source>
        <strain evidence="1">I3M17_2</strain>
    </source>
</reference>
<comment type="caution">
    <text evidence="1">The sequence shown here is derived from an EMBL/GenBank/DDBJ whole genome shotgun (WGS) entry which is preliminary data.</text>
</comment>
<name>A0AAW7XBM8_9GAMM</name>
<sequence>MAKIFSFSLHNISLGSFWPDIKTYFITDNNTLPLPDIRLWLDYGLLLSPVAKIYLSEILKPYGEFLPIYVGDEQWHIFNCLTAVELDKNTSSNNSIAFKRNQVENKFIFKCLDPENFGFYCQEKFKSAIESYGLKGLFIKTKHNDLITDKDIILAD</sequence>
<gene>
    <name evidence="1" type="ORF">Q4521_14900</name>
</gene>